<comment type="caution">
    <text evidence="11">The sequence shown here is derived from an EMBL/GenBank/DDBJ whole genome shotgun (WGS) entry which is preliminary data.</text>
</comment>
<dbReference type="GO" id="GO:0043531">
    <property type="term" value="F:ADP binding"/>
    <property type="evidence" value="ECO:0007669"/>
    <property type="project" value="InterPro"/>
</dbReference>
<evidence type="ECO:0000256" key="5">
    <source>
        <dbReference type="ARBA" id="ARBA00022821"/>
    </source>
</evidence>
<evidence type="ECO:0000259" key="7">
    <source>
        <dbReference type="Pfam" id="PF00931"/>
    </source>
</evidence>
<dbReference type="Gene3D" id="3.80.10.10">
    <property type="entry name" value="Ribonuclease Inhibitor"/>
    <property type="match status" value="1"/>
</dbReference>
<dbReference type="FunFam" id="1.10.10.10:FF:000322">
    <property type="entry name" value="Probable disease resistance protein At1g63360"/>
    <property type="match status" value="1"/>
</dbReference>
<dbReference type="AlphaFoldDB" id="A0AAD8PC26"/>
<dbReference type="Pfam" id="PF18052">
    <property type="entry name" value="Rx_N"/>
    <property type="match status" value="1"/>
</dbReference>
<keyword evidence="2" id="KW-0433">Leucine-rich repeat</keyword>
<dbReference type="PANTHER" id="PTHR36766">
    <property type="entry name" value="PLANT BROAD-SPECTRUM MILDEW RESISTANCE PROTEIN RPW8"/>
    <property type="match status" value="1"/>
</dbReference>
<keyword evidence="5" id="KW-0611">Plant defense</keyword>
<gene>
    <name evidence="11" type="ORF">QVD17_07528</name>
</gene>
<dbReference type="SUPFAM" id="SSF52540">
    <property type="entry name" value="P-loop containing nucleoside triphosphate hydrolases"/>
    <property type="match status" value="1"/>
</dbReference>
<evidence type="ECO:0000256" key="6">
    <source>
        <dbReference type="ARBA" id="ARBA00022840"/>
    </source>
</evidence>
<evidence type="ECO:0000256" key="2">
    <source>
        <dbReference type="ARBA" id="ARBA00022614"/>
    </source>
</evidence>
<dbReference type="FunFam" id="3.40.50.300:FF:001091">
    <property type="entry name" value="Probable disease resistance protein At1g61300"/>
    <property type="match status" value="1"/>
</dbReference>
<dbReference type="InterPro" id="IPR055414">
    <property type="entry name" value="LRR_R13L4/SHOC2-like"/>
</dbReference>
<dbReference type="Gene3D" id="3.40.50.300">
    <property type="entry name" value="P-loop containing nucleotide triphosphate hydrolases"/>
    <property type="match status" value="1"/>
</dbReference>
<dbReference type="SUPFAM" id="SSF52058">
    <property type="entry name" value="L domain-like"/>
    <property type="match status" value="1"/>
</dbReference>
<evidence type="ECO:0000259" key="10">
    <source>
        <dbReference type="Pfam" id="PF23598"/>
    </source>
</evidence>
<dbReference type="PANTHER" id="PTHR36766:SF61">
    <property type="entry name" value="NB-ARC DOMAIN DISEASE RESISTANCE PROTEIN"/>
    <property type="match status" value="1"/>
</dbReference>
<feature type="domain" description="Disease resistance N-terminal" evidence="8">
    <location>
        <begin position="8"/>
        <end position="95"/>
    </location>
</feature>
<feature type="domain" description="NB-ARC" evidence="7">
    <location>
        <begin position="172"/>
        <end position="342"/>
    </location>
</feature>
<dbReference type="InterPro" id="IPR002182">
    <property type="entry name" value="NB-ARC"/>
</dbReference>
<keyword evidence="3" id="KW-0677">Repeat</keyword>
<dbReference type="InterPro" id="IPR036388">
    <property type="entry name" value="WH-like_DNA-bd_sf"/>
</dbReference>
<dbReference type="InterPro" id="IPR027417">
    <property type="entry name" value="P-loop_NTPase"/>
</dbReference>
<accession>A0AAD8PC26</accession>
<keyword evidence="4" id="KW-0547">Nucleotide-binding</keyword>
<evidence type="ECO:0000259" key="8">
    <source>
        <dbReference type="Pfam" id="PF18052"/>
    </source>
</evidence>
<dbReference type="InterPro" id="IPR058922">
    <property type="entry name" value="WHD_DRP"/>
</dbReference>
<feature type="domain" description="Disease resistance R13L4/SHOC-2-like LRR" evidence="10">
    <location>
        <begin position="572"/>
        <end position="731"/>
    </location>
</feature>
<protein>
    <recommendedName>
        <fullName evidence="13">NB-ARC</fullName>
    </recommendedName>
</protein>
<dbReference type="Gene3D" id="1.10.10.10">
    <property type="entry name" value="Winged helix-like DNA-binding domain superfamily/Winged helix DNA-binding domain"/>
    <property type="match status" value="1"/>
</dbReference>
<dbReference type="GO" id="GO:0005524">
    <property type="term" value="F:ATP binding"/>
    <property type="evidence" value="ECO:0007669"/>
    <property type="project" value="UniProtKB-KW"/>
</dbReference>
<dbReference type="Gene3D" id="1.20.5.4130">
    <property type="match status" value="1"/>
</dbReference>
<keyword evidence="6" id="KW-0067">ATP-binding</keyword>
<keyword evidence="12" id="KW-1185">Reference proteome</keyword>
<evidence type="ECO:0008006" key="13">
    <source>
        <dbReference type="Google" id="ProtNLM"/>
    </source>
</evidence>
<organism evidence="11 12">
    <name type="scientific">Tagetes erecta</name>
    <name type="common">African marigold</name>
    <dbReference type="NCBI Taxonomy" id="13708"/>
    <lineage>
        <taxon>Eukaryota</taxon>
        <taxon>Viridiplantae</taxon>
        <taxon>Streptophyta</taxon>
        <taxon>Embryophyta</taxon>
        <taxon>Tracheophyta</taxon>
        <taxon>Spermatophyta</taxon>
        <taxon>Magnoliopsida</taxon>
        <taxon>eudicotyledons</taxon>
        <taxon>Gunneridae</taxon>
        <taxon>Pentapetalae</taxon>
        <taxon>asterids</taxon>
        <taxon>campanulids</taxon>
        <taxon>Asterales</taxon>
        <taxon>Asteraceae</taxon>
        <taxon>Asteroideae</taxon>
        <taxon>Heliantheae alliance</taxon>
        <taxon>Tageteae</taxon>
        <taxon>Tagetes</taxon>
    </lineage>
</organism>
<dbReference type="PRINTS" id="PR00364">
    <property type="entry name" value="DISEASERSIST"/>
</dbReference>
<dbReference type="Pfam" id="PF00931">
    <property type="entry name" value="NB-ARC"/>
    <property type="match status" value="1"/>
</dbReference>
<sequence length="819" mass="93473">MAAETVASALLGVVFEKLADESFKKLARSRKIHLELNELQSTLSQIKALLNDASHKEVSDESVGLWLNSLQHLAYDIDDVLDDVATEAMHHELTHESGAITNKVRKLIVPTCCINLSLSHRLHHKLDDINKKLQSLENRKVDLGLIVKDGKQKNINRGNETSLLESYVVGREGEKEKLIKKLLEDESSNNGNFSILPIVGMGGIGKTTLARLVYNDTSVKRHFELKVWVCISDDFDIFKISDTIFRYVTTEKKKFKDLNHLQMDLTERFKGKRFLLVVDDLWSENYDDWEILVRPFTSCGPGSRIIMTTRKKKLLKTLGFDQVAHLESLSNESSLSLLALHALGANNFDSHPTLRPKGEGIVRKCGGLPLALKAIGRLLRTKREEDWDDVLNSEIWDLENGLEIVPALRLSYHDLSADLKQLFAYCSLFPKDFLFNKEDLVLLWMAEGFLHQSHTNKPLERLGHEYFEKLLSRSFFQYAPNNKSFFVMHDLMNDLATFVAQEYFLRFEKKIEMVDEALAKYRHMSFIREKYVPFQKFEAFKIATGLRTLLSVGVGESWEAFYLSNKILDDLIPRLQMLRVLSLRLFNISEVPKFIGMLKHLRYLNLSQTNIKELPENIGNLYNLQTLIVCGCASLTKLPKSFVKLKKLRHFDIKDTPLLKKLPLGIGELRSLQTLSKIIIEEEGGFSISELKGLLNLHGEISIEGLHNVENTMHAHEANMSLKRFTKLELKWGDGSQKGTTEKVLFNELKPYPDTLKALVVEFYAGIKFLNSIETLSIDSCESLTRLSFPSTTREGGWKLKSLHISDCKKLEDTIDNTS</sequence>
<name>A0AAD8PC26_TARER</name>
<feature type="domain" description="Disease resistance protein winged helix" evidence="9">
    <location>
        <begin position="428"/>
        <end position="496"/>
    </location>
</feature>
<dbReference type="EMBL" id="JAUHHV010000001">
    <property type="protein sequence ID" value="KAK1441543.1"/>
    <property type="molecule type" value="Genomic_DNA"/>
</dbReference>
<comment type="similarity">
    <text evidence="1">Belongs to the disease resistance NB-LRR family.</text>
</comment>
<evidence type="ECO:0000256" key="3">
    <source>
        <dbReference type="ARBA" id="ARBA00022737"/>
    </source>
</evidence>
<evidence type="ECO:0000259" key="9">
    <source>
        <dbReference type="Pfam" id="PF23559"/>
    </source>
</evidence>
<dbReference type="GO" id="GO:0051607">
    <property type="term" value="P:defense response to virus"/>
    <property type="evidence" value="ECO:0007669"/>
    <property type="project" value="UniProtKB-ARBA"/>
</dbReference>
<dbReference type="InterPro" id="IPR041118">
    <property type="entry name" value="Rx_N"/>
</dbReference>
<evidence type="ECO:0000313" key="11">
    <source>
        <dbReference type="EMBL" id="KAK1441543.1"/>
    </source>
</evidence>
<dbReference type="InterPro" id="IPR032675">
    <property type="entry name" value="LRR_dom_sf"/>
</dbReference>
<dbReference type="Pfam" id="PF23559">
    <property type="entry name" value="WHD_DRP"/>
    <property type="match status" value="1"/>
</dbReference>
<evidence type="ECO:0000313" key="12">
    <source>
        <dbReference type="Proteomes" id="UP001229421"/>
    </source>
</evidence>
<dbReference type="Proteomes" id="UP001229421">
    <property type="component" value="Unassembled WGS sequence"/>
</dbReference>
<evidence type="ECO:0000256" key="4">
    <source>
        <dbReference type="ARBA" id="ARBA00022741"/>
    </source>
</evidence>
<reference evidence="11" key="1">
    <citation type="journal article" date="2023" name="bioRxiv">
        <title>Improved chromosome-level genome assembly for marigold (Tagetes erecta).</title>
        <authorList>
            <person name="Jiang F."/>
            <person name="Yuan L."/>
            <person name="Wang S."/>
            <person name="Wang H."/>
            <person name="Xu D."/>
            <person name="Wang A."/>
            <person name="Fan W."/>
        </authorList>
    </citation>
    <scope>NUCLEOTIDE SEQUENCE</scope>
    <source>
        <strain evidence="11">WSJ</strain>
        <tissue evidence="11">Leaf</tissue>
    </source>
</reference>
<proteinExistence type="inferred from homology"/>
<evidence type="ECO:0000256" key="1">
    <source>
        <dbReference type="ARBA" id="ARBA00008894"/>
    </source>
</evidence>
<dbReference type="Pfam" id="PF23598">
    <property type="entry name" value="LRR_14"/>
    <property type="match status" value="1"/>
</dbReference>